<dbReference type="Gene3D" id="3.40.50.880">
    <property type="match status" value="1"/>
</dbReference>
<dbReference type="InParanoid" id="Q7RMM2"/>
<dbReference type="Proteomes" id="UP000008553">
    <property type="component" value="Unassembled WGS sequence"/>
</dbReference>
<reference evidence="1 2" key="1">
    <citation type="journal article" date="2002" name="Nature">
        <title>Genome sequence and comparative analysis of the model rodent malaria parasite Plasmodium yoelii yoelii.</title>
        <authorList>
            <person name="Carlton J.M."/>
            <person name="Angiuoli S.V."/>
            <person name="Suh B.B."/>
            <person name="Kooij T.W."/>
            <person name="Pertea M."/>
            <person name="Silva J.C."/>
            <person name="Ermolaeva M.D."/>
            <person name="Allen J.E."/>
            <person name="Selengut J.D."/>
            <person name="Koo H.L."/>
            <person name="Peterson J.D."/>
            <person name="Pop M."/>
            <person name="Kosack D.S."/>
            <person name="Shumway M.F."/>
            <person name="Bidwell S.L."/>
            <person name="Shallom S.J."/>
            <person name="van Aken S.E."/>
            <person name="Riedmuller S.B."/>
            <person name="Feldblyum T.V."/>
            <person name="Cho J.K."/>
            <person name="Quackenbush J."/>
            <person name="Sedegah M."/>
            <person name="Shoaibi A."/>
            <person name="Cummings L.M."/>
            <person name="Florens L."/>
            <person name="Yates J.R."/>
            <person name="Raine J.D."/>
            <person name="Sinden R.E."/>
            <person name="Harris M.A."/>
            <person name="Cunningham D.A."/>
            <person name="Preiser P.R."/>
            <person name="Bergman L.W."/>
            <person name="Vaidya A.B."/>
            <person name="van Lin L.H."/>
            <person name="Janse C.J."/>
            <person name="Waters A.P."/>
            <person name="Smith H.O."/>
            <person name="White O.R."/>
            <person name="Salzberg S.L."/>
            <person name="Venter J.C."/>
            <person name="Fraser C.M."/>
            <person name="Hoffman S.L."/>
            <person name="Gardner M.J."/>
            <person name="Carucci D.J."/>
        </authorList>
    </citation>
    <scope>NUCLEOTIDE SEQUENCE [LARGE SCALE GENOMIC DNA]</scope>
    <source>
        <strain evidence="1 2">17XNL</strain>
    </source>
</reference>
<dbReference type="InterPro" id="IPR002161">
    <property type="entry name" value="PdxT/SNO"/>
</dbReference>
<dbReference type="SUPFAM" id="SSF52317">
    <property type="entry name" value="Class I glutamine amidotransferase-like"/>
    <property type="match status" value="1"/>
</dbReference>
<dbReference type="AlphaFoldDB" id="Q7RMM2"/>
<gene>
    <name evidence="1" type="ORF">PY02156</name>
</gene>
<keyword evidence="2" id="KW-1185">Reference proteome</keyword>
<evidence type="ECO:0000313" key="2">
    <source>
        <dbReference type="Proteomes" id="UP000008553"/>
    </source>
</evidence>
<sequence length="57" mass="6906">MYAAFFFTFHAAVEQDNCMGTVFHPELMPYTCFHEYFLEKSINEDLNIYIYIHIYII</sequence>
<organism evidence="1 2">
    <name type="scientific">Plasmodium yoelii yoelii</name>
    <dbReference type="NCBI Taxonomy" id="73239"/>
    <lineage>
        <taxon>Eukaryota</taxon>
        <taxon>Sar</taxon>
        <taxon>Alveolata</taxon>
        <taxon>Apicomplexa</taxon>
        <taxon>Aconoidasida</taxon>
        <taxon>Haemosporida</taxon>
        <taxon>Plasmodiidae</taxon>
        <taxon>Plasmodium</taxon>
        <taxon>Plasmodium (Vinckeia)</taxon>
    </lineage>
</organism>
<dbReference type="GO" id="GO:0004359">
    <property type="term" value="F:glutaminase activity"/>
    <property type="evidence" value="ECO:0007669"/>
    <property type="project" value="InterPro"/>
</dbReference>
<dbReference type="EMBL" id="AABL01000590">
    <property type="protein sequence ID" value="EAA21586.1"/>
    <property type="molecule type" value="Genomic_DNA"/>
</dbReference>
<accession>Q7RMM2</accession>
<name>Q7RMM2_PLAYO</name>
<dbReference type="GO" id="GO:0042823">
    <property type="term" value="P:pyridoxal phosphate biosynthetic process"/>
    <property type="evidence" value="ECO:0007669"/>
    <property type="project" value="InterPro"/>
</dbReference>
<dbReference type="PaxDb" id="73239-Q7RMM2"/>
<protein>
    <submittedName>
        <fullName evidence="1">Uncharacterized protein</fullName>
    </submittedName>
</protein>
<dbReference type="PROSITE" id="PS51130">
    <property type="entry name" value="PDXT_SNO_2"/>
    <property type="match status" value="1"/>
</dbReference>
<proteinExistence type="predicted"/>
<comment type="caution">
    <text evidence="1">The sequence shown here is derived from an EMBL/GenBank/DDBJ whole genome shotgun (WGS) entry which is preliminary data.</text>
</comment>
<dbReference type="InterPro" id="IPR029062">
    <property type="entry name" value="Class_I_gatase-like"/>
</dbReference>
<evidence type="ECO:0000313" key="1">
    <source>
        <dbReference type="EMBL" id="EAA21586.1"/>
    </source>
</evidence>